<dbReference type="InterPro" id="IPR046342">
    <property type="entry name" value="CBS_dom_sf"/>
</dbReference>
<gene>
    <name evidence="2" type="ORF">HQ497_00170</name>
</gene>
<accession>A0A973A756</accession>
<proteinExistence type="predicted"/>
<evidence type="ECO:0000313" key="3">
    <source>
        <dbReference type="Proteomes" id="UP000754644"/>
    </source>
</evidence>
<feature type="non-terminal residue" evidence="2">
    <location>
        <position position="1"/>
    </location>
</feature>
<dbReference type="EMBL" id="JABMOJ010000008">
    <property type="protein sequence ID" value="NQV63750.1"/>
    <property type="molecule type" value="Genomic_DNA"/>
</dbReference>
<dbReference type="SUPFAM" id="SSF81340">
    <property type="entry name" value="Clc chloride channel"/>
    <property type="match status" value="1"/>
</dbReference>
<evidence type="ECO:0000259" key="1">
    <source>
        <dbReference type="Pfam" id="PF00571"/>
    </source>
</evidence>
<protein>
    <submittedName>
        <fullName evidence="2">CBS domain-containing protein</fullName>
    </submittedName>
</protein>
<dbReference type="Gene3D" id="3.10.580.10">
    <property type="entry name" value="CBS-domain"/>
    <property type="match status" value="1"/>
</dbReference>
<dbReference type="InterPro" id="IPR000644">
    <property type="entry name" value="CBS_dom"/>
</dbReference>
<comment type="caution">
    <text evidence="2">The sequence shown here is derived from an EMBL/GenBank/DDBJ whole genome shotgun (WGS) entry which is preliminary data.</text>
</comment>
<evidence type="ECO:0000313" key="2">
    <source>
        <dbReference type="EMBL" id="NQV63750.1"/>
    </source>
</evidence>
<sequence>DSASLIGAPITATLIVLELTQSYELAVAAMITVMICSLVTHRVFSLSFFDRQLLDRGVDLREGREAIAMRQMTVADIVTQDHLVLDATATGEQVIALMQQAQLTEAYLCDSSGLLLGKVLIHQALTAADEPVLGHMLVAPLRFCDTDSLTDAMENTRGFVGESIPVVAASGKLVGSVTEGDLFTAVISLQQKIRAQERS</sequence>
<dbReference type="Pfam" id="PF00571">
    <property type="entry name" value="CBS"/>
    <property type="match status" value="1"/>
</dbReference>
<dbReference type="SUPFAM" id="SSF54631">
    <property type="entry name" value="CBS-domain pair"/>
    <property type="match status" value="1"/>
</dbReference>
<organism evidence="2 3">
    <name type="scientific">SAR86 cluster bacterium</name>
    <dbReference type="NCBI Taxonomy" id="2030880"/>
    <lineage>
        <taxon>Bacteria</taxon>
        <taxon>Pseudomonadati</taxon>
        <taxon>Pseudomonadota</taxon>
        <taxon>Gammaproteobacteria</taxon>
        <taxon>SAR86 cluster</taxon>
    </lineage>
</organism>
<reference evidence="2" key="1">
    <citation type="submission" date="2020-05" db="EMBL/GenBank/DDBJ databases">
        <title>Sulfur intermediates as new biogeochemical hubs in an aquatic model microbial ecosystem.</title>
        <authorList>
            <person name="Vigneron A."/>
        </authorList>
    </citation>
    <scope>NUCLEOTIDE SEQUENCE</scope>
    <source>
        <strain evidence="2">Bin.250</strain>
    </source>
</reference>
<dbReference type="AlphaFoldDB" id="A0A973A756"/>
<name>A0A973A756_9GAMM</name>
<dbReference type="Proteomes" id="UP000754644">
    <property type="component" value="Unassembled WGS sequence"/>
</dbReference>
<feature type="domain" description="CBS" evidence="1">
    <location>
        <begin position="146"/>
        <end position="186"/>
    </location>
</feature>
<dbReference type="Gene3D" id="1.10.3080.10">
    <property type="entry name" value="Clc chloride channel"/>
    <property type="match status" value="1"/>
</dbReference>
<dbReference type="InterPro" id="IPR014743">
    <property type="entry name" value="Cl-channel_core"/>
</dbReference>